<keyword evidence="2" id="KW-1185">Reference proteome</keyword>
<evidence type="ECO:0000313" key="2">
    <source>
        <dbReference type="Proteomes" id="UP000015106"/>
    </source>
</evidence>
<proteinExistence type="predicted"/>
<sequence length="47" mass="5348">MVYLHSSPKVSLTTGMCRSRIVPVDLFRTLYLYLQTPKGAPVCHPDR</sequence>
<reference evidence="1" key="2">
    <citation type="submission" date="2018-03" db="EMBL/GenBank/DDBJ databases">
        <title>The Triticum urartu genome reveals the dynamic nature of wheat genome evolution.</title>
        <authorList>
            <person name="Ling H."/>
            <person name="Ma B."/>
            <person name="Shi X."/>
            <person name="Liu H."/>
            <person name="Dong L."/>
            <person name="Sun H."/>
            <person name="Cao Y."/>
            <person name="Gao Q."/>
            <person name="Zheng S."/>
            <person name="Li Y."/>
            <person name="Yu Y."/>
            <person name="Du H."/>
            <person name="Qi M."/>
            <person name="Li Y."/>
            <person name="Yu H."/>
            <person name="Cui Y."/>
            <person name="Wang N."/>
            <person name="Chen C."/>
            <person name="Wu H."/>
            <person name="Zhao Y."/>
            <person name="Zhang J."/>
            <person name="Li Y."/>
            <person name="Zhou W."/>
            <person name="Zhang B."/>
            <person name="Hu W."/>
            <person name="Eijk M."/>
            <person name="Tang J."/>
            <person name="Witsenboer H."/>
            <person name="Zhao S."/>
            <person name="Li Z."/>
            <person name="Zhang A."/>
            <person name="Wang D."/>
            <person name="Liang C."/>
        </authorList>
    </citation>
    <scope>NUCLEOTIDE SEQUENCE [LARGE SCALE GENOMIC DNA]</scope>
    <source>
        <strain evidence="1">cv. G1812</strain>
    </source>
</reference>
<evidence type="ECO:0000313" key="1">
    <source>
        <dbReference type="EnsemblPlants" id="TuG1812G0100004330.01.T01"/>
    </source>
</evidence>
<accession>A0A8R7P7N9</accession>
<dbReference type="EnsemblPlants" id="TuG1812G0100004330.01.T01">
    <property type="protein sequence ID" value="TuG1812G0100004330.01.T01"/>
    <property type="gene ID" value="TuG1812G0100004330.01"/>
</dbReference>
<protein>
    <submittedName>
        <fullName evidence="1">Uncharacterized protein</fullName>
    </submittedName>
</protein>
<dbReference type="Gramene" id="TuG1812G0100004330.01.T01">
    <property type="protein sequence ID" value="TuG1812G0100004330.01.T01"/>
    <property type="gene ID" value="TuG1812G0100004330.01"/>
</dbReference>
<dbReference type="AlphaFoldDB" id="A0A8R7P7N9"/>
<organism evidence="1 2">
    <name type="scientific">Triticum urartu</name>
    <name type="common">Red wild einkorn</name>
    <name type="synonym">Crithodium urartu</name>
    <dbReference type="NCBI Taxonomy" id="4572"/>
    <lineage>
        <taxon>Eukaryota</taxon>
        <taxon>Viridiplantae</taxon>
        <taxon>Streptophyta</taxon>
        <taxon>Embryophyta</taxon>
        <taxon>Tracheophyta</taxon>
        <taxon>Spermatophyta</taxon>
        <taxon>Magnoliopsida</taxon>
        <taxon>Liliopsida</taxon>
        <taxon>Poales</taxon>
        <taxon>Poaceae</taxon>
        <taxon>BOP clade</taxon>
        <taxon>Pooideae</taxon>
        <taxon>Triticodae</taxon>
        <taxon>Triticeae</taxon>
        <taxon>Triticinae</taxon>
        <taxon>Triticum</taxon>
    </lineage>
</organism>
<reference evidence="1" key="3">
    <citation type="submission" date="2022-06" db="UniProtKB">
        <authorList>
            <consortium name="EnsemblPlants"/>
        </authorList>
    </citation>
    <scope>IDENTIFICATION</scope>
</reference>
<dbReference type="Proteomes" id="UP000015106">
    <property type="component" value="Chromosome 1"/>
</dbReference>
<reference evidence="2" key="1">
    <citation type="journal article" date="2013" name="Nature">
        <title>Draft genome of the wheat A-genome progenitor Triticum urartu.</title>
        <authorList>
            <person name="Ling H.Q."/>
            <person name="Zhao S."/>
            <person name="Liu D."/>
            <person name="Wang J."/>
            <person name="Sun H."/>
            <person name="Zhang C."/>
            <person name="Fan H."/>
            <person name="Li D."/>
            <person name="Dong L."/>
            <person name="Tao Y."/>
            <person name="Gao C."/>
            <person name="Wu H."/>
            <person name="Li Y."/>
            <person name="Cui Y."/>
            <person name="Guo X."/>
            <person name="Zheng S."/>
            <person name="Wang B."/>
            <person name="Yu K."/>
            <person name="Liang Q."/>
            <person name="Yang W."/>
            <person name="Lou X."/>
            <person name="Chen J."/>
            <person name="Feng M."/>
            <person name="Jian J."/>
            <person name="Zhang X."/>
            <person name="Luo G."/>
            <person name="Jiang Y."/>
            <person name="Liu J."/>
            <person name="Wang Z."/>
            <person name="Sha Y."/>
            <person name="Zhang B."/>
            <person name="Wu H."/>
            <person name="Tang D."/>
            <person name="Shen Q."/>
            <person name="Xue P."/>
            <person name="Zou S."/>
            <person name="Wang X."/>
            <person name="Liu X."/>
            <person name="Wang F."/>
            <person name="Yang Y."/>
            <person name="An X."/>
            <person name="Dong Z."/>
            <person name="Zhang K."/>
            <person name="Zhang X."/>
            <person name="Luo M.C."/>
            <person name="Dvorak J."/>
            <person name="Tong Y."/>
            <person name="Wang J."/>
            <person name="Yang H."/>
            <person name="Li Z."/>
            <person name="Wang D."/>
            <person name="Zhang A."/>
            <person name="Wang J."/>
        </authorList>
    </citation>
    <scope>NUCLEOTIDE SEQUENCE</scope>
    <source>
        <strain evidence="2">cv. G1812</strain>
    </source>
</reference>
<name>A0A8R7P7N9_TRIUA</name>